<dbReference type="InterPro" id="IPR029069">
    <property type="entry name" value="HotDog_dom_sf"/>
</dbReference>
<dbReference type="EMBL" id="JAAWWK010000001">
    <property type="protein sequence ID" value="NKI16352.1"/>
    <property type="molecule type" value="Genomic_DNA"/>
</dbReference>
<dbReference type="Gene3D" id="3.10.129.10">
    <property type="entry name" value="Hotdog Thioesterase"/>
    <property type="match status" value="2"/>
</dbReference>
<evidence type="ECO:0000259" key="1">
    <source>
        <dbReference type="Pfam" id="PF01575"/>
    </source>
</evidence>
<organism evidence="3 4">
    <name type="scientific">Spongiibacter thalassae</name>
    <dbReference type="NCBI Taxonomy" id="2721624"/>
    <lineage>
        <taxon>Bacteria</taxon>
        <taxon>Pseudomonadati</taxon>
        <taxon>Pseudomonadota</taxon>
        <taxon>Gammaproteobacteria</taxon>
        <taxon>Cellvibrionales</taxon>
        <taxon>Spongiibacteraceae</taxon>
        <taxon>Spongiibacter</taxon>
    </lineage>
</organism>
<reference evidence="3 4" key="1">
    <citation type="submission" date="2020-04" db="EMBL/GenBank/DDBJ databases">
        <authorList>
            <person name="Yoon J."/>
        </authorList>
    </citation>
    <scope>NUCLEOTIDE SEQUENCE [LARGE SCALE GENOMIC DNA]</scope>
    <source>
        <strain evidence="3 4">KMU-166</strain>
    </source>
</reference>
<dbReference type="CDD" id="cd03448">
    <property type="entry name" value="HDE_HSD"/>
    <property type="match status" value="1"/>
</dbReference>
<comment type="caution">
    <text evidence="3">The sequence shown here is derived from an EMBL/GenBank/DDBJ whole genome shotgun (WGS) entry which is preliminary data.</text>
</comment>
<sequence length="289" mass="31355">MAFEYEKIKNWPIPEGYQEYSANDCILYALAVGAGAGDPAADLDLIYEKQLKVLPTMAVTMASQGTMWVADPATGINLSKLLHGEQYLTIHKPFPTSAKVKSRSYVEEIYDKGVEKGSVMMLAREISDADSGELLATCTSAVFLRGNGGCGGPSTGQPKPQPIPERAPDVVIDAISREEQAALYRLTGDNNPLHIDPKFAAMGGFPKPILHGLCTYGFAARAVISAVCDGDPSRLRKFNLRFANPVFPGETLRTEIWKESDGSAAFRTFVVERELLVLNNGYAEFAAAE</sequence>
<feature type="domain" description="MaoC-like" evidence="1">
    <location>
        <begin position="164"/>
        <end position="273"/>
    </location>
</feature>
<dbReference type="Pfam" id="PF22622">
    <property type="entry name" value="MFE-2_hydrat-2_N"/>
    <property type="match status" value="1"/>
</dbReference>
<gene>
    <name evidence="3" type="ORF">HCU74_02850</name>
</gene>
<evidence type="ECO:0000313" key="4">
    <source>
        <dbReference type="Proteomes" id="UP000765845"/>
    </source>
</evidence>
<evidence type="ECO:0000259" key="2">
    <source>
        <dbReference type="Pfam" id="PF22622"/>
    </source>
</evidence>
<dbReference type="SUPFAM" id="SSF54637">
    <property type="entry name" value="Thioesterase/thiol ester dehydrase-isomerase"/>
    <property type="match status" value="2"/>
</dbReference>
<accession>A0ABX1GB01</accession>
<dbReference type="Proteomes" id="UP000765845">
    <property type="component" value="Unassembled WGS sequence"/>
</dbReference>
<dbReference type="Pfam" id="PF01575">
    <property type="entry name" value="MaoC_dehydratas"/>
    <property type="match status" value="1"/>
</dbReference>
<dbReference type="InterPro" id="IPR054357">
    <property type="entry name" value="MFE-2_N"/>
</dbReference>
<evidence type="ECO:0000313" key="3">
    <source>
        <dbReference type="EMBL" id="NKI16352.1"/>
    </source>
</evidence>
<proteinExistence type="predicted"/>
<feature type="domain" description="Peroxisomal multifunctional enzyme type 2-like N-terminal" evidence="2">
    <location>
        <begin position="19"/>
        <end position="146"/>
    </location>
</feature>
<dbReference type="InterPro" id="IPR002539">
    <property type="entry name" value="MaoC-like_dom"/>
</dbReference>
<dbReference type="PANTHER" id="PTHR13078">
    <property type="entry name" value="PEROXISOMAL MULTIFUNCTIONAL ENZYME TYPE 2-RELATED"/>
    <property type="match status" value="1"/>
</dbReference>
<protein>
    <submittedName>
        <fullName evidence="3">3-alpha,7-alpha, 12-alpha-trihydroxy-5-beta-cholest-24-enoyl-CoA hydratase</fullName>
    </submittedName>
</protein>
<dbReference type="PANTHER" id="PTHR13078:SF56">
    <property type="entry name" value="PEROXISOMAL MULTIFUNCTIONAL ENZYME TYPE 2"/>
    <property type="match status" value="1"/>
</dbReference>
<name>A0ABX1GB01_9GAMM</name>
<keyword evidence="4" id="KW-1185">Reference proteome</keyword>